<feature type="domain" description="BPL/LPL catalytic" evidence="2">
    <location>
        <begin position="16"/>
        <end position="205"/>
    </location>
</feature>
<dbReference type="Proteomes" id="UP000324065">
    <property type="component" value="Unassembled WGS sequence"/>
</dbReference>
<sequence length="282" mass="30058">MNALFGTCPGLSLSESSLDPFAQSGQIGACFLHLPSVPSTNRVIADLGRRDYPTGTVVVADHQTEGRGKGERVWVSNPGDSLCLSILLRPRRPIAELAQATLVAAVGVREGLSYTGLDARIKWPNDLLVDGRKICGILCELVTTPEGDPDFLIVGIGLNVRTPPLPDDLPDRVTSVSAEVGADASRFALLSHVLSALDVWFGRWEDRGFDPIRRAWLSHSCTIGRRVSLDCGASTVTGIATDMGADGSLGIRDEGGVCHRFHFGETSFPAPQTRGAEGVSQL</sequence>
<evidence type="ECO:0000313" key="4">
    <source>
        <dbReference type="Proteomes" id="UP000324065"/>
    </source>
</evidence>
<dbReference type="SUPFAM" id="SSF55681">
    <property type="entry name" value="Class II aaRS and biotin synthetases"/>
    <property type="match status" value="1"/>
</dbReference>
<name>A0A5M6ID06_9PROT</name>
<dbReference type="EC" id="6.3.4.15" evidence="3"/>
<accession>A0A5M6ID06</accession>
<protein>
    <submittedName>
        <fullName evidence="3">Biotin--[acetyl-CoA-carboxylase] ligase</fullName>
        <ecNumber evidence="3">6.3.4.15</ecNumber>
    </submittedName>
</protein>
<evidence type="ECO:0000259" key="2">
    <source>
        <dbReference type="PROSITE" id="PS51733"/>
    </source>
</evidence>
<gene>
    <name evidence="3" type="ORF">F1188_06825</name>
</gene>
<dbReference type="EMBL" id="VWPJ01000005">
    <property type="protein sequence ID" value="KAA5606136.1"/>
    <property type="molecule type" value="Genomic_DNA"/>
</dbReference>
<evidence type="ECO:0000256" key="1">
    <source>
        <dbReference type="ARBA" id="ARBA00022598"/>
    </source>
</evidence>
<dbReference type="GO" id="GO:0004077">
    <property type="term" value="F:biotin--[biotin carboxyl-carrier protein] ligase activity"/>
    <property type="evidence" value="ECO:0007669"/>
    <property type="project" value="UniProtKB-EC"/>
</dbReference>
<dbReference type="Gene3D" id="2.30.30.100">
    <property type="match status" value="1"/>
</dbReference>
<dbReference type="AlphaFoldDB" id="A0A5M6ID06"/>
<proteinExistence type="predicted"/>
<dbReference type="CDD" id="cd16442">
    <property type="entry name" value="BPL"/>
    <property type="match status" value="1"/>
</dbReference>
<keyword evidence="4" id="KW-1185">Reference proteome</keyword>
<dbReference type="InterPro" id="IPR045864">
    <property type="entry name" value="aa-tRNA-synth_II/BPL/LPL"/>
</dbReference>
<dbReference type="InterPro" id="IPR004408">
    <property type="entry name" value="Biotin_CoA_COase_ligase"/>
</dbReference>
<dbReference type="PROSITE" id="PS51733">
    <property type="entry name" value="BPL_LPL_CATALYTIC"/>
    <property type="match status" value="1"/>
</dbReference>
<reference evidence="3 4" key="1">
    <citation type="submission" date="2019-09" db="EMBL/GenBank/DDBJ databases">
        <title>Genome sequence of Roseospira marina, one of the more divergent members of the non-sulfur purple photosynthetic bacterial family, the Rhodospirillaceae.</title>
        <authorList>
            <person name="Meyer T."/>
            <person name="Kyndt J."/>
        </authorList>
    </citation>
    <scope>NUCLEOTIDE SEQUENCE [LARGE SCALE GENOMIC DNA]</scope>
    <source>
        <strain evidence="3 4">DSM 15113</strain>
    </source>
</reference>
<comment type="caution">
    <text evidence="3">The sequence shown here is derived from an EMBL/GenBank/DDBJ whole genome shotgun (WGS) entry which is preliminary data.</text>
</comment>
<dbReference type="Gene3D" id="3.30.930.10">
    <property type="entry name" value="Bira Bifunctional Protein, Domain 2"/>
    <property type="match status" value="1"/>
</dbReference>
<dbReference type="Pfam" id="PF03099">
    <property type="entry name" value="BPL_LplA_LipB"/>
    <property type="match status" value="1"/>
</dbReference>
<evidence type="ECO:0000313" key="3">
    <source>
        <dbReference type="EMBL" id="KAA5606136.1"/>
    </source>
</evidence>
<dbReference type="RefSeq" id="WP_150061658.1">
    <property type="nucleotide sequence ID" value="NZ_JACHII010000007.1"/>
</dbReference>
<dbReference type="NCBIfam" id="TIGR00121">
    <property type="entry name" value="birA_ligase"/>
    <property type="match status" value="1"/>
</dbReference>
<dbReference type="OrthoDB" id="9807064at2"/>
<dbReference type="PANTHER" id="PTHR12835">
    <property type="entry name" value="BIOTIN PROTEIN LIGASE"/>
    <property type="match status" value="1"/>
</dbReference>
<dbReference type="InterPro" id="IPR004143">
    <property type="entry name" value="BPL_LPL_catalytic"/>
</dbReference>
<dbReference type="PANTHER" id="PTHR12835:SF5">
    <property type="entry name" value="BIOTIN--PROTEIN LIGASE"/>
    <property type="match status" value="1"/>
</dbReference>
<organism evidence="3 4">
    <name type="scientific">Roseospira marina</name>
    <dbReference type="NCBI Taxonomy" id="140057"/>
    <lineage>
        <taxon>Bacteria</taxon>
        <taxon>Pseudomonadati</taxon>
        <taxon>Pseudomonadota</taxon>
        <taxon>Alphaproteobacteria</taxon>
        <taxon>Rhodospirillales</taxon>
        <taxon>Rhodospirillaceae</taxon>
        <taxon>Roseospira</taxon>
    </lineage>
</organism>
<dbReference type="GO" id="GO:0005737">
    <property type="term" value="C:cytoplasm"/>
    <property type="evidence" value="ECO:0007669"/>
    <property type="project" value="TreeGrafter"/>
</dbReference>
<keyword evidence="1 3" id="KW-0436">Ligase</keyword>